<name>A0A2W5SWU8_9CORY</name>
<proteinExistence type="predicted"/>
<dbReference type="Proteomes" id="UP000249432">
    <property type="component" value="Unassembled WGS sequence"/>
</dbReference>
<keyword evidence="2" id="KW-1133">Transmembrane helix</keyword>
<feature type="compositionally biased region" description="Low complexity" evidence="1">
    <location>
        <begin position="236"/>
        <end position="252"/>
    </location>
</feature>
<evidence type="ECO:0000313" key="3">
    <source>
        <dbReference type="EMBL" id="PZR03795.1"/>
    </source>
</evidence>
<feature type="region of interest" description="Disordered" evidence="1">
    <location>
        <begin position="102"/>
        <end position="142"/>
    </location>
</feature>
<accession>A0A2W5SWU8</accession>
<evidence type="ECO:0000313" key="4">
    <source>
        <dbReference type="Proteomes" id="UP000249432"/>
    </source>
</evidence>
<comment type="caution">
    <text evidence="3">The sequence shown here is derived from an EMBL/GenBank/DDBJ whole genome shotgun (WGS) entry which is preliminary data.</text>
</comment>
<evidence type="ECO:0000256" key="2">
    <source>
        <dbReference type="SAM" id="Phobius"/>
    </source>
</evidence>
<organism evidence="3 4">
    <name type="scientific">Corynebacterium kroppenstedtii</name>
    <dbReference type="NCBI Taxonomy" id="161879"/>
    <lineage>
        <taxon>Bacteria</taxon>
        <taxon>Bacillati</taxon>
        <taxon>Actinomycetota</taxon>
        <taxon>Actinomycetes</taxon>
        <taxon>Mycobacteriales</taxon>
        <taxon>Corynebacteriaceae</taxon>
        <taxon>Corynebacterium</taxon>
    </lineage>
</organism>
<dbReference type="AlphaFoldDB" id="A0A2W5SWU8"/>
<keyword evidence="2" id="KW-0812">Transmembrane</keyword>
<evidence type="ECO:0000256" key="1">
    <source>
        <dbReference type="SAM" id="MobiDB-lite"/>
    </source>
</evidence>
<gene>
    <name evidence="3" type="ORF">DI525_08955</name>
</gene>
<sequence length="360" mass="38729">MSLWSSGYTACGQLPSIAHTLTVYKGVFSMNHEPGRRLENSTSGNDGEWGSFYPPQNNEPKPPKKRNLMPIGITVVITVALVIGASIIWVALKNADKNSGQDESVAAASSGTLESQSESPQQVTANPSSPAASDGDKKATTDRCAESYLRKNTPEMTGEHEMVYCSGDWLLFGAPRSDGLNHYHWSNGRWSKYERDGVSGISGYGCYLSSRLDADHVPSEIRSKFTECGPDDTTKSNESSSSSNTDSNGYISSVNVSGRTVRAASPACDGRNIVIKDSIIDTNKDATAGDISRALAANPGSEFITPGHCSSLRGQLNGDDIYPVYEDFGSDRSAMCAEAESRSNWYPRTLNDRGDFSSPC</sequence>
<feature type="transmembrane region" description="Helical" evidence="2">
    <location>
        <begin position="71"/>
        <end position="92"/>
    </location>
</feature>
<feature type="region of interest" description="Disordered" evidence="1">
    <location>
        <begin position="225"/>
        <end position="252"/>
    </location>
</feature>
<reference evidence="3 4" key="1">
    <citation type="submission" date="2017-08" db="EMBL/GenBank/DDBJ databases">
        <title>Infants hospitalized years apart are colonized by the same room-sourced microbial strains.</title>
        <authorList>
            <person name="Brooks B."/>
            <person name="Olm M.R."/>
            <person name="Firek B.A."/>
            <person name="Baker R."/>
            <person name="Thomas B.C."/>
            <person name="Morowitz M.J."/>
            <person name="Banfield J.F."/>
        </authorList>
    </citation>
    <scope>NUCLEOTIDE SEQUENCE [LARGE SCALE GENOMIC DNA]</scope>
    <source>
        <strain evidence="3">S2_003_000_R1_3</strain>
    </source>
</reference>
<keyword evidence="2" id="KW-0472">Membrane</keyword>
<feature type="region of interest" description="Disordered" evidence="1">
    <location>
        <begin position="35"/>
        <end position="65"/>
    </location>
</feature>
<feature type="compositionally biased region" description="Polar residues" evidence="1">
    <location>
        <begin position="102"/>
        <end position="131"/>
    </location>
</feature>
<dbReference type="EMBL" id="QFRA01000028">
    <property type="protein sequence ID" value="PZR03795.1"/>
    <property type="molecule type" value="Genomic_DNA"/>
</dbReference>
<protein>
    <submittedName>
        <fullName evidence="3">Uncharacterized protein</fullName>
    </submittedName>
</protein>